<organism evidence="3 4">
    <name type="scientific">Aquilegia coerulea</name>
    <name type="common">Rocky mountain columbine</name>
    <dbReference type="NCBI Taxonomy" id="218851"/>
    <lineage>
        <taxon>Eukaryota</taxon>
        <taxon>Viridiplantae</taxon>
        <taxon>Streptophyta</taxon>
        <taxon>Embryophyta</taxon>
        <taxon>Tracheophyta</taxon>
        <taxon>Spermatophyta</taxon>
        <taxon>Magnoliopsida</taxon>
        <taxon>Ranunculales</taxon>
        <taxon>Ranunculaceae</taxon>
        <taxon>Thalictroideae</taxon>
        <taxon>Aquilegia</taxon>
    </lineage>
</organism>
<dbReference type="Pfam" id="PF03101">
    <property type="entry name" value="FAR1"/>
    <property type="match status" value="1"/>
</dbReference>
<gene>
    <name evidence="3" type="ORF">AQUCO_02800159v1</name>
</gene>
<proteinExistence type="predicted"/>
<dbReference type="OrthoDB" id="1733498at2759"/>
<dbReference type="Pfam" id="PF10551">
    <property type="entry name" value="MULE"/>
    <property type="match status" value="1"/>
</dbReference>
<keyword evidence="4" id="KW-1185">Reference proteome</keyword>
<feature type="domain" description="FAR1" evidence="1">
    <location>
        <begin position="70"/>
        <end position="158"/>
    </location>
</feature>
<name>A0A2G5D460_AQUCA</name>
<dbReference type="AlphaFoldDB" id="A0A2G5D460"/>
<accession>A0A2G5D460</accession>
<dbReference type="EMBL" id="KZ305045">
    <property type="protein sequence ID" value="PIA38288.1"/>
    <property type="molecule type" value="Genomic_DNA"/>
</dbReference>
<dbReference type="PANTHER" id="PTHR47718:SF13">
    <property type="entry name" value="OS09G0290500 PROTEIN"/>
    <property type="match status" value="1"/>
</dbReference>
<dbReference type="InterPro" id="IPR004330">
    <property type="entry name" value="FAR1_DNA_bnd_dom"/>
</dbReference>
<evidence type="ECO:0000259" key="2">
    <source>
        <dbReference type="Pfam" id="PF10551"/>
    </source>
</evidence>
<dbReference type="InterPro" id="IPR018289">
    <property type="entry name" value="MULE_transposase_dom"/>
</dbReference>
<sequence length="508" mass="58481">MSTYNVDEFVEEFSDDGSEAESEIPRRRNIDLLCQVGVRLQQEIHEDVGQFSDADILDARFDTDEEAYLFYNEYAKFKGFSVRKDHKTVIKGKTCRRRFICSCAGQRANKWSNLQRRRKKARRLTRCDCPALLNIVYSEEVNTWIVLDFKSEHSHVLAPTDGSQFLRSHRKVSVSNALLAEGLYGLGVSKKKVMDLIVARAGSHAAAGCTKRDLYNQMNRSRVERILDGDANVVNAYMEDMSMNDPGFFKKHQVNEKQQLTKLFWSDSQSQEDYKLFGDVLLFDSTYRTNRYGMPLVVFAGVNNHRHTVIFALALMNTETIESYIWALEAFIAAMDNVAPKSVITDGDAAIRSSIETVLPNSKHWLCVWHVVQNSLTNVRTQGFHKDFVDVMFCKGPPENFEKKWGELLTKFNNVAKKKWVHNIYLKKEMWAEGYLREYFFAGCRSNQRCESINSVVRLCVKAGLTLIELVERLLIKVKHIRHRDFEAEANTMMTRSAQIPNLSRIGE</sequence>
<reference evidence="3 4" key="1">
    <citation type="submission" date="2017-09" db="EMBL/GenBank/DDBJ databases">
        <title>WGS assembly of Aquilegia coerulea Goldsmith.</title>
        <authorList>
            <person name="Hodges S."/>
            <person name="Kramer E."/>
            <person name="Nordborg M."/>
            <person name="Tomkins J."/>
            <person name="Borevitz J."/>
            <person name="Derieg N."/>
            <person name="Yan J."/>
            <person name="Mihaltcheva S."/>
            <person name="Hayes R.D."/>
            <person name="Rokhsar D."/>
        </authorList>
    </citation>
    <scope>NUCLEOTIDE SEQUENCE [LARGE SCALE GENOMIC DNA]</scope>
    <source>
        <strain evidence="4">cv. Goldsmith</strain>
    </source>
</reference>
<evidence type="ECO:0000313" key="4">
    <source>
        <dbReference type="Proteomes" id="UP000230069"/>
    </source>
</evidence>
<dbReference type="STRING" id="218851.A0A2G5D460"/>
<dbReference type="Proteomes" id="UP000230069">
    <property type="component" value="Unassembled WGS sequence"/>
</dbReference>
<dbReference type="InParanoid" id="A0A2G5D460"/>
<evidence type="ECO:0000259" key="1">
    <source>
        <dbReference type="Pfam" id="PF03101"/>
    </source>
</evidence>
<protein>
    <submittedName>
        <fullName evidence="3">Uncharacterized protein</fullName>
    </submittedName>
</protein>
<evidence type="ECO:0000313" key="3">
    <source>
        <dbReference type="EMBL" id="PIA38288.1"/>
    </source>
</evidence>
<feature type="domain" description="MULE transposase" evidence="2">
    <location>
        <begin position="280"/>
        <end position="374"/>
    </location>
</feature>
<dbReference type="PANTHER" id="PTHR47718">
    <property type="entry name" value="OS01G0519700 PROTEIN"/>
    <property type="match status" value="1"/>
</dbReference>